<dbReference type="EMBL" id="MNAD01001374">
    <property type="protein sequence ID" value="OJT05843.1"/>
    <property type="molecule type" value="Genomic_DNA"/>
</dbReference>
<gene>
    <name evidence="1" type="ORF">TRAPUB_3298</name>
</gene>
<evidence type="ECO:0000313" key="1">
    <source>
        <dbReference type="EMBL" id="OJT05843.1"/>
    </source>
</evidence>
<dbReference type="AlphaFoldDB" id="A0A1M2VE90"/>
<sequence>MPFLDTLQNAALKVLPEKKQSLPMPASTTGGIGSAGVVPFEDDVSSVHIPQVTPLFPFVPRLLRTRTA</sequence>
<proteinExistence type="predicted"/>
<organism evidence="1 2">
    <name type="scientific">Trametes pubescens</name>
    <name type="common">White-rot fungus</name>
    <dbReference type="NCBI Taxonomy" id="154538"/>
    <lineage>
        <taxon>Eukaryota</taxon>
        <taxon>Fungi</taxon>
        <taxon>Dikarya</taxon>
        <taxon>Basidiomycota</taxon>
        <taxon>Agaricomycotina</taxon>
        <taxon>Agaricomycetes</taxon>
        <taxon>Polyporales</taxon>
        <taxon>Polyporaceae</taxon>
        <taxon>Trametes</taxon>
    </lineage>
</organism>
<comment type="caution">
    <text evidence="1">The sequence shown here is derived from an EMBL/GenBank/DDBJ whole genome shotgun (WGS) entry which is preliminary data.</text>
</comment>
<name>A0A1M2VE90_TRAPU</name>
<reference evidence="1 2" key="1">
    <citation type="submission" date="2016-10" db="EMBL/GenBank/DDBJ databases">
        <title>Genome sequence of the basidiomycete white-rot fungus Trametes pubescens.</title>
        <authorList>
            <person name="Makela M.R."/>
            <person name="Granchi Z."/>
            <person name="Peng M."/>
            <person name="De Vries R.P."/>
            <person name="Grigoriev I."/>
            <person name="Riley R."/>
            <person name="Hilden K."/>
        </authorList>
    </citation>
    <scope>NUCLEOTIDE SEQUENCE [LARGE SCALE GENOMIC DNA]</scope>
    <source>
        <strain evidence="1 2">FBCC735</strain>
    </source>
</reference>
<evidence type="ECO:0000313" key="2">
    <source>
        <dbReference type="Proteomes" id="UP000184267"/>
    </source>
</evidence>
<keyword evidence="2" id="KW-1185">Reference proteome</keyword>
<protein>
    <submittedName>
        <fullName evidence="1">Uncharacterized protein</fullName>
    </submittedName>
</protein>
<dbReference type="OrthoDB" id="10355701at2759"/>
<accession>A0A1M2VE90</accession>
<dbReference type="Proteomes" id="UP000184267">
    <property type="component" value="Unassembled WGS sequence"/>
</dbReference>